<feature type="region of interest" description="Disordered" evidence="1">
    <location>
        <begin position="830"/>
        <end position="888"/>
    </location>
</feature>
<feature type="compositionally biased region" description="Polar residues" evidence="1">
    <location>
        <begin position="959"/>
        <end position="972"/>
    </location>
</feature>
<name>A0A6A6RT61_9PLEO</name>
<feature type="compositionally biased region" description="Polar residues" evidence="1">
    <location>
        <begin position="865"/>
        <end position="888"/>
    </location>
</feature>
<feature type="compositionally biased region" description="Basic and acidic residues" evidence="1">
    <location>
        <begin position="580"/>
        <end position="610"/>
    </location>
</feature>
<dbReference type="PANTHER" id="PTHR38166">
    <property type="entry name" value="C2H2-TYPE DOMAIN-CONTAINING PROTEIN-RELATED"/>
    <property type="match status" value="1"/>
</dbReference>
<organism evidence="2 3">
    <name type="scientific">Massarina eburnea CBS 473.64</name>
    <dbReference type="NCBI Taxonomy" id="1395130"/>
    <lineage>
        <taxon>Eukaryota</taxon>
        <taxon>Fungi</taxon>
        <taxon>Dikarya</taxon>
        <taxon>Ascomycota</taxon>
        <taxon>Pezizomycotina</taxon>
        <taxon>Dothideomycetes</taxon>
        <taxon>Pleosporomycetidae</taxon>
        <taxon>Pleosporales</taxon>
        <taxon>Massarineae</taxon>
        <taxon>Massarinaceae</taxon>
        <taxon>Massarina</taxon>
    </lineage>
</organism>
<gene>
    <name evidence="2" type="ORF">P280DRAFT_520141</name>
</gene>
<reference evidence="2" key="1">
    <citation type="journal article" date="2020" name="Stud. Mycol.">
        <title>101 Dothideomycetes genomes: a test case for predicting lifestyles and emergence of pathogens.</title>
        <authorList>
            <person name="Haridas S."/>
            <person name="Albert R."/>
            <person name="Binder M."/>
            <person name="Bloem J."/>
            <person name="Labutti K."/>
            <person name="Salamov A."/>
            <person name="Andreopoulos B."/>
            <person name="Baker S."/>
            <person name="Barry K."/>
            <person name="Bills G."/>
            <person name="Bluhm B."/>
            <person name="Cannon C."/>
            <person name="Castanera R."/>
            <person name="Culley D."/>
            <person name="Daum C."/>
            <person name="Ezra D."/>
            <person name="Gonzalez J."/>
            <person name="Henrissat B."/>
            <person name="Kuo A."/>
            <person name="Liang C."/>
            <person name="Lipzen A."/>
            <person name="Lutzoni F."/>
            <person name="Magnuson J."/>
            <person name="Mondo S."/>
            <person name="Nolan M."/>
            <person name="Ohm R."/>
            <person name="Pangilinan J."/>
            <person name="Park H.-J."/>
            <person name="Ramirez L."/>
            <person name="Alfaro M."/>
            <person name="Sun H."/>
            <person name="Tritt A."/>
            <person name="Yoshinaga Y."/>
            <person name="Zwiers L.-H."/>
            <person name="Turgeon B."/>
            <person name="Goodwin S."/>
            <person name="Spatafora J."/>
            <person name="Crous P."/>
            <person name="Grigoriev I."/>
        </authorList>
    </citation>
    <scope>NUCLEOTIDE SEQUENCE</scope>
    <source>
        <strain evidence="2">CBS 473.64</strain>
    </source>
</reference>
<proteinExistence type="predicted"/>
<feature type="compositionally biased region" description="Basic residues" evidence="1">
    <location>
        <begin position="837"/>
        <end position="855"/>
    </location>
</feature>
<feature type="region of interest" description="Disordered" evidence="1">
    <location>
        <begin position="959"/>
        <end position="983"/>
    </location>
</feature>
<evidence type="ECO:0000313" key="2">
    <source>
        <dbReference type="EMBL" id="KAF2638696.1"/>
    </source>
</evidence>
<feature type="region of interest" description="Disordered" evidence="1">
    <location>
        <begin position="552"/>
        <end position="612"/>
    </location>
</feature>
<evidence type="ECO:0000256" key="1">
    <source>
        <dbReference type="SAM" id="MobiDB-lite"/>
    </source>
</evidence>
<keyword evidence="3" id="KW-1185">Reference proteome</keyword>
<feature type="region of interest" description="Disordered" evidence="1">
    <location>
        <begin position="346"/>
        <end position="367"/>
    </location>
</feature>
<feature type="compositionally biased region" description="Low complexity" evidence="1">
    <location>
        <begin position="562"/>
        <end position="573"/>
    </location>
</feature>
<dbReference type="AlphaFoldDB" id="A0A6A6RT61"/>
<dbReference type="EMBL" id="MU006789">
    <property type="protein sequence ID" value="KAF2638696.1"/>
    <property type="molecule type" value="Genomic_DNA"/>
</dbReference>
<protein>
    <recommendedName>
        <fullName evidence="4">C2H2-type domain-containing protein</fullName>
    </recommendedName>
</protein>
<evidence type="ECO:0000313" key="3">
    <source>
        <dbReference type="Proteomes" id="UP000799753"/>
    </source>
</evidence>
<dbReference type="Proteomes" id="UP000799753">
    <property type="component" value="Unassembled WGS sequence"/>
</dbReference>
<dbReference type="PANTHER" id="PTHR38166:SF1">
    <property type="entry name" value="C2H2-TYPE DOMAIN-CONTAINING PROTEIN"/>
    <property type="match status" value="1"/>
</dbReference>
<sequence length="1028" mass="115916">MGSRPPTASTFDDRRLNRIYAILTASSHPTISRETDYSSVAYIKHEARERQQSQSVANPIQSTQQQTHLVVDKKLLEIETLVHYKIPFAIERDDRTNRDSITILEELNLEDVESLFGHIRSLRLLGLKGLHIQQTKTVRGLLPSSGDSGRTQSVPAVSVNSRKRYLNKVEENATWDFLEHCKCCSTCKDPYRVYRSNGTLCDLGSVFARDVAKLLELSKSGKVWSKVDQRQVNLGPQFEHLQNLLKAILKDNERDGSPFIRILRQRSFTRRFSVWSEFEKAVLPEMTLQKPKENEKWTLSTLPTVPGSLYEKTSPVSPGIVGAREFPFWRLEAELAETLKLKREVGKPARRLTPPEALTSPSTSKDNPLRKLLFDMLVKAEQQRQKQQEEEKEAACFTDSIPSTPLYSTDPCYLPTNQLADTKSGHETRCLSDNLAGYPLSLAHEASIASRAADNPPPVSMPVGPRDMRLSQDGLLDTTVEDDQGNDPRAASHRDEDAYVASERCSSEILDTGTPKFEVALGILDSALLEVKDMLLRGLVDYAAFEEATDALDGSKKRTRHSTSASSSTVSNRPPQKRLRGGDRDPSDGSGDDHDGDDHDDNDRAKKDGRPSSFSLLRRLKCPFYQREPDKYSRAACRGEGFADMAKLKDHIKRVHTQSLRCARCWLEMENDEAYADHLQAENSCDKQPQPADDRITHQTLKRLDFKKAPYAQAKNTEGKWKILFRVLFPHDIDVPSPYDQHGFTPRLEKILYESIEEELTRELAPALEPILERIRERIPAIIKTCKLRFLQASPGSAGTPDSVMLSSNTESDLGDLQQPDFHRREAEELCIENPSHTHRATRRANIRSRAKGKRSQHDVLSPSAGPSTDNYRASRHTPSTESSFDNLTTWTNPDLCDSSFGATENRTAARISWEPFGKQSIPPDGFPERCIGSDGDSSLFENSLHRSALRSHVLVEQSKQQNSQHIPTSAEYSHLESPPPVNYSPTYARVGTRKGKELLQESYDFLTTSDTEYMSDDYDFETLFPET</sequence>
<dbReference type="OrthoDB" id="3799363at2759"/>
<feature type="region of interest" description="Disordered" evidence="1">
    <location>
        <begin position="912"/>
        <end position="932"/>
    </location>
</feature>
<evidence type="ECO:0008006" key="4">
    <source>
        <dbReference type="Google" id="ProtNLM"/>
    </source>
</evidence>
<accession>A0A6A6RT61</accession>
<feature type="region of interest" description="Disordered" evidence="1">
    <location>
        <begin position="796"/>
        <end position="817"/>
    </location>
</feature>
<feature type="region of interest" description="Disordered" evidence="1">
    <location>
        <begin position="449"/>
        <end position="500"/>
    </location>
</feature>